<dbReference type="EMBL" id="JAGMUX010000001">
    <property type="protein sequence ID" value="KAH7268972.1"/>
    <property type="molecule type" value="Genomic_DNA"/>
</dbReference>
<dbReference type="InterPro" id="IPR050524">
    <property type="entry name" value="APC_YAT"/>
</dbReference>
<keyword evidence="4 5" id="KW-0472">Membrane</keyword>
<proteinExistence type="predicted"/>
<feature type="transmembrane region" description="Helical" evidence="5">
    <location>
        <begin position="76"/>
        <end position="92"/>
    </location>
</feature>
<feature type="transmembrane region" description="Helical" evidence="5">
    <location>
        <begin position="225"/>
        <end position="243"/>
    </location>
</feature>
<dbReference type="GO" id="GO:0015171">
    <property type="term" value="F:amino acid transmembrane transporter activity"/>
    <property type="evidence" value="ECO:0007669"/>
    <property type="project" value="TreeGrafter"/>
</dbReference>
<dbReference type="Gene3D" id="1.20.1740.10">
    <property type="entry name" value="Amino acid/polyamine transporter I"/>
    <property type="match status" value="1"/>
</dbReference>
<evidence type="ECO:0000259" key="6">
    <source>
        <dbReference type="Pfam" id="PF00324"/>
    </source>
</evidence>
<keyword evidence="2 5" id="KW-0812">Transmembrane</keyword>
<comment type="subcellular location">
    <subcellularLocation>
        <location evidence="1">Membrane</location>
        <topology evidence="1">Multi-pass membrane protein</topology>
    </subcellularLocation>
</comment>
<evidence type="ECO:0000313" key="7">
    <source>
        <dbReference type="EMBL" id="KAH7268972.1"/>
    </source>
</evidence>
<dbReference type="RefSeq" id="XP_046055740.1">
    <property type="nucleotide sequence ID" value="XM_046198288.1"/>
</dbReference>
<feature type="transmembrane region" description="Helical" evidence="5">
    <location>
        <begin position="129"/>
        <end position="152"/>
    </location>
</feature>
<feature type="transmembrane region" description="Helical" evidence="5">
    <location>
        <begin position="264"/>
        <end position="285"/>
    </location>
</feature>
<dbReference type="PANTHER" id="PTHR43341">
    <property type="entry name" value="AMINO ACID PERMEASE"/>
    <property type="match status" value="1"/>
</dbReference>
<reference evidence="7" key="1">
    <citation type="journal article" date="2021" name="Nat. Commun.">
        <title>Genetic determinants of endophytism in the Arabidopsis root mycobiome.</title>
        <authorList>
            <person name="Mesny F."/>
            <person name="Miyauchi S."/>
            <person name="Thiergart T."/>
            <person name="Pickel B."/>
            <person name="Atanasova L."/>
            <person name="Karlsson M."/>
            <person name="Huettel B."/>
            <person name="Barry K.W."/>
            <person name="Haridas S."/>
            <person name="Chen C."/>
            <person name="Bauer D."/>
            <person name="Andreopoulos W."/>
            <person name="Pangilinan J."/>
            <person name="LaButti K."/>
            <person name="Riley R."/>
            <person name="Lipzen A."/>
            <person name="Clum A."/>
            <person name="Drula E."/>
            <person name="Henrissat B."/>
            <person name="Kohler A."/>
            <person name="Grigoriev I.V."/>
            <person name="Martin F.M."/>
            <person name="Hacquard S."/>
        </authorList>
    </citation>
    <scope>NUCLEOTIDE SEQUENCE</scope>
    <source>
        <strain evidence="7">MPI-CAGE-AT-0023</strain>
    </source>
</reference>
<evidence type="ECO:0000313" key="8">
    <source>
        <dbReference type="Proteomes" id="UP000720189"/>
    </source>
</evidence>
<protein>
    <submittedName>
        <fullName evidence="7">Amino acid permease/ SLC12A domain-containing protein</fullName>
    </submittedName>
</protein>
<dbReference type="Proteomes" id="UP000720189">
    <property type="component" value="Unassembled WGS sequence"/>
</dbReference>
<evidence type="ECO:0000256" key="4">
    <source>
        <dbReference type="ARBA" id="ARBA00023136"/>
    </source>
</evidence>
<feature type="transmembrane region" description="Helical" evidence="5">
    <location>
        <begin position="164"/>
        <end position="188"/>
    </location>
</feature>
<evidence type="ECO:0000256" key="5">
    <source>
        <dbReference type="SAM" id="Phobius"/>
    </source>
</evidence>
<feature type="transmembrane region" description="Helical" evidence="5">
    <location>
        <begin position="368"/>
        <end position="388"/>
    </location>
</feature>
<keyword evidence="3 5" id="KW-1133">Transmembrane helix</keyword>
<name>A0A9P9R7S3_FUSRE</name>
<dbReference type="PIRSF" id="PIRSF006060">
    <property type="entry name" value="AA_transporter"/>
    <property type="match status" value="1"/>
</dbReference>
<dbReference type="AlphaFoldDB" id="A0A9P9R7S3"/>
<feature type="transmembrane region" description="Helical" evidence="5">
    <location>
        <begin position="394"/>
        <end position="422"/>
    </location>
</feature>
<dbReference type="Pfam" id="PF00324">
    <property type="entry name" value="AA_permease"/>
    <property type="match status" value="1"/>
</dbReference>
<dbReference type="PANTHER" id="PTHR43341:SF6">
    <property type="entry name" value="AMINO ACID TRANSPORTER (EUROFUNG)"/>
    <property type="match status" value="1"/>
</dbReference>
<comment type="caution">
    <text evidence="7">The sequence shown here is derived from an EMBL/GenBank/DDBJ whole genome shotgun (WGS) entry which is preliminary data.</text>
</comment>
<gene>
    <name evidence="7" type="ORF">BKA55DRAFT_682068</name>
</gene>
<organism evidence="7 8">
    <name type="scientific">Fusarium redolens</name>
    <dbReference type="NCBI Taxonomy" id="48865"/>
    <lineage>
        <taxon>Eukaryota</taxon>
        <taxon>Fungi</taxon>
        <taxon>Dikarya</taxon>
        <taxon>Ascomycota</taxon>
        <taxon>Pezizomycotina</taxon>
        <taxon>Sordariomycetes</taxon>
        <taxon>Hypocreomycetidae</taxon>
        <taxon>Hypocreales</taxon>
        <taxon>Nectriaceae</taxon>
        <taxon>Fusarium</taxon>
        <taxon>Fusarium redolens species complex</taxon>
    </lineage>
</organism>
<feature type="transmembrane region" description="Helical" evidence="5">
    <location>
        <begin position="443"/>
        <end position="460"/>
    </location>
</feature>
<dbReference type="GeneID" id="70228242"/>
<evidence type="ECO:0000256" key="3">
    <source>
        <dbReference type="ARBA" id="ARBA00022989"/>
    </source>
</evidence>
<keyword evidence="8" id="KW-1185">Reference proteome</keyword>
<accession>A0A9P9R7S3</accession>
<dbReference type="GO" id="GO:0016020">
    <property type="term" value="C:membrane"/>
    <property type="evidence" value="ECO:0007669"/>
    <property type="project" value="UniProtKB-SubCell"/>
</dbReference>
<feature type="transmembrane region" description="Helical" evidence="5">
    <location>
        <begin position="472"/>
        <end position="489"/>
    </location>
</feature>
<evidence type="ECO:0000256" key="1">
    <source>
        <dbReference type="ARBA" id="ARBA00004141"/>
    </source>
</evidence>
<dbReference type="InterPro" id="IPR004841">
    <property type="entry name" value="AA-permease/SLC12A_dom"/>
</dbReference>
<dbReference type="OrthoDB" id="10062876at2759"/>
<feature type="domain" description="Amino acid permease/ SLC12A" evidence="6">
    <location>
        <begin position="48"/>
        <end position="499"/>
    </location>
</feature>
<feature type="transmembrane region" description="Helical" evidence="5">
    <location>
        <begin position="51"/>
        <end position="70"/>
    </location>
</feature>
<sequence length="555" mass="61099">MAINSEKRFHEHAESATINDIETEHHEQAIQATSFSGNGLHRRLNNRHIQLIAIGGTIGTGLFISIGGGLAKGGPGSLLLCYCLYCCLISLINNSAAEMVTYMPIAGGFIRLAGVWVDEALGFMVGWNFFFYEALLIPFEIVALNVVVSFWAPNIVEAGPTAGFCLGVIISYGGKVVLMFMLFSFTFITMIGGNPQDDAYGFRYWSNPGAFASFSSTGALGKFEGFLGALVIVVFIIVGLDYISMIAAEAKHPSIYLKTAFKTVYLRFGIFFISSALAVGIILPYKDPELRRIHIAGEGSSTAAASPYVIAMTNMGIGGLPHVVNALLFTSIFSAGNTYTYCAVRCLYSLAVQAQAPAFLKKCTNRGIPIYCFMITMLFPFLSFLSISGGSSKALNILLSLIAGGAIINYIVISITFIRYYHACKVQGLDRKTLPYYGYFQPYGAYISLFFIVLVGYSYGYRAFSPWNTESFFANYTMQITVPVLYVFWKALKKTKVKKSLEINLVWERPSVDLYEAQALINEPPSTFWGEMGQITGLGYITKYIRQMIFKQSPS</sequence>
<evidence type="ECO:0000256" key="2">
    <source>
        <dbReference type="ARBA" id="ARBA00022692"/>
    </source>
</evidence>